<gene>
    <name evidence="2" type="ORF">CYMTET_42160</name>
</gene>
<dbReference type="AlphaFoldDB" id="A0AAE0C6L6"/>
<feature type="compositionally biased region" description="Pro residues" evidence="1">
    <location>
        <begin position="101"/>
        <end position="112"/>
    </location>
</feature>
<dbReference type="EMBL" id="LGRX02028158">
    <property type="protein sequence ID" value="KAK3248370.1"/>
    <property type="molecule type" value="Genomic_DNA"/>
</dbReference>
<feature type="region of interest" description="Disordered" evidence="1">
    <location>
        <begin position="173"/>
        <end position="202"/>
    </location>
</feature>
<evidence type="ECO:0000256" key="1">
    <source>
        <dbReference type="SAM" id="MobiDB-lite"/>
    </source>
</evidence>
<feature type="region of interest" description="Disordered" evidence="1">
    <location>
        <begin position="100"/>
        <end position="129"/>
    </location>
</feature>
<evidence type="ECO:0000313" key="2">
    <source>
        <dbReference type="EMBL" id="KAK3248370.1"/>
    </source>
</evidence>
<name>A0AAE0C6L6_9CHLO</name>
<proteinExistence type="predicted"/>
<protein>
    <submittedName>
        <fullName evidence="2">Uncharacterized protein</fullName>
    </submittedName>
</protein>
<evidence type="ECO:0000313" key="3">
    <source>
        <dbReference type="Proteomes" id="UP001190700"/>
    </source>
</evidence>
<accession>A0AAE0C6L6</accession>
<keyword evidence="3" id="KW-1185">Reference proteome</keyword>
<dbReference type="Proteomes" id="UP001190700">
    <property type="component" value="Unassembled WGS sequence"/>
</dbReference>
<reference evidence="2 3" key="1">
    <citation type="journal article" date="2015" name="Genome Biol. Evol.">
        <title>Comparative Genomics of a Bacterivorous Green Alga Reveals Evolutionary Causalities and Consequences of Phago-Mixotrophic Mode of Nutrition.</title>
        <authorList>
            <person name="Burns J.A."/>
            <person name="Paasch A."/>
            <person name="Narechania A."/>
            <person name="Kim E."/>
        </authorList>
    </citation>
    <scope>NUCLEOTIDE SEQUENCE [LARGE SCALE GENOMIC DNA]</scope>
    <source>
        <strain evidence="2 3">PLY_AMNH</strain>
    </source>
</reference>
<comment type="caution">
    <text evidence="2">The sequence shown here is derived from an EMBL/GenBank/DDBJ whole genome shotgun (WGS) entry which is preliminary data.</text>
</comment>
<organism evidence="2 3">
    <name type="scientific">Cymbomonas tetramitiformis</name>
    <dbReference type="NCBI Taxonomy" id="36881"/>
    <lineage>
        <taxon>Eukaryota</taxon>
        <taxon>Viridiplantae</taxon>
        <taxon>Chlorophyta</taxon>
        <taxon>Pyramimonadophyceae</taxon>
        <taxon>Pyramimonadales</taxon>
        <taxon>Pyramimonadaceae</taxon>
        <taxon>Cymbomonas</taxon>
    </lineage>
</organism>
<sequence length="202" mass="21195">MGASGGASADRSQQVVGCGAPPLGLRPNQILLACFLSLLSFGFAGATGLGESSSGSMPPGYWRPEGLYESQHTLGHAVWHPGLSQPQGVVPFVGPWWFAPGGPPSGAPPSPDYDPEEEEQPALNGDHGSARHGGFYIDDYYGIDITAPLHRTGNDNIADDIFTRPLPPQATFYDNPSFYGIELNPEGSDSGSGYGSGMDEVD</sequence>